<dbReference type="HOGENOM" id="CLU_036902_4_8_9"/>
<dbReference type="STRING" id="644966.Tmar_1540"/>
<dbReference type="InterPro" id="IPR003346">
    <property type="entry name" value="Transposase_20"/>
</dbReference>
<dbReference type="GO" id="GO:0003677">
    <property type="term" value="F:DNA binding"/>
    <property type="evidence" value="ECO:0007669"/>
    <property type="project" value="InterPro"/>
</dbReference>
<dbReference type="InterPro" id="IPR002525">
    <property type="entry name" value="Transp_IS110-like_N"/>
</dbReference>
<proteinExistence type="predicted"/>
<accession>E6SGR6</accession>
<dbReference type="AlphaFoldDB" id="E6SGR6"/>
<organism evidence="3 4">
    <name type="scientific">Thermaerobacter marianensis (strain ATCC 700841 / DSM 12885 / JCM 10246 / 7p75a)</name>
    <dbReference type="NCBI Taxonomy" id="644966"/>
    <lineage>
        <taxon>Bacteria</taxon>
        <taxon>Bacillati</taxon>
        <taxon>Bacillota</taxon>
        <taxon>Clostridia</taxon>
        <taxon>Eubacteriales</taxon>
        <taxon>Clostridiales Family XVII. Incertae Sedis</taxon>
        <taxon>Thermaerobacter</taxon>
    </lineage>
</organism>
<keyword evidence="4" id="KW-1185">Reference proteome</keyword>
<dbReference type="EMBL" id="CP002344">
    <property type="protein sequence ID" value="ADU51650.1"/>
    <property type="molecule type" value="Genomic_DNA"/>
</dbReference>
<reference evidence="3 4" key="1">
    <citation type="journal article" date="2010" name="Stand. Genomic Sci.">
        <title>Complete genome sequence of Thermaerobacter marianensis type strain (7p75a).</title>
        <authorList>
            <person name="Han C."/>
            <person name="Gu W."/>
            <person name="Zhang X."/>
            <person name="Lapidus A."/>
            <person name="Nolan M."/>
            <person name="Copeland A."/>
            <person name="Lucas S."/>
            <person name="Del Rio T.G."/>
            <person name="Tice H."/>
            <person name="Cheng J.F."/>
            <person name="Tapia R."/>
            <person name="Goodwin L."/>
            <person name="Pitluck S."/>
            <person name="Pagani I."/>
            <person name="Ivanova N."/>
            <person name="Mavromatis K."/>
            <person name="Mikhailova N."/>
            <person name="Pati A."/>
            <person name="Chen A."/>
            <person name="Palaniappan K."/>
            <person name="Land M."/>
            <person name="Hauser L."/>
            <person name="Chang Y.J."/>
            <person name="Jeffries C.D."/>
            <person name="Schneider S."/>
            <person name="Rohde M."/>
            <person name="Goker M."/>
            <person name="Pukall R."/>
            <person name="Woyke T."/>
            <person name="Bristow J."/>
            <person name="Eisen J.A."/>
            <person name="Markowitz V."/>
            <person name="Hugenholtz P."/>
            <person name="Kyrpides N.C."/>
            <person name="Klenk H.P."/>
            <person name="Detter J.C."/>
        </authorList>
    </citation>
    <scope>NUCLEOTIDE SEQUENCE [LARGE SCALE GENOMIC DNA]</scope>
    <source>
        <strain evidence="4">ATCC 700841 / DSM 12885 / JCM 10246 / 7p75a</strain>
    </source>
</reference>
<evidence type="ECO:0000259" key="2">
    <source>
        <dbReference type="Pfam" id="PF02371"/>
    </source>
</evidence>
<dbReference type="NCBIfam" id="NF033542">
    <property type="entry name" value="transpos_IS110"/>
    <property type="match status" value="1"/>
</dbReference>
<dbReference type="Proteomes" id="UP000008915">
    <property type="component" value="Chromosome"/>
</dbReference>
<feature type="domain" description="Transposase IS110-like N-terminal" evidence="1">
    <location>
        <begin position="5"/>
        <end position="162"/>
    </location>
</feature>
<dbReference type="GO" id="GO:0004803">
    <property type="term" value="F:transposase activity"/>
    <property type="evidence" value="ECO:0007669"/>
    <property type="project" value="InterPro"/>
</dbReference>
<feature type="domain" description="Transposase IS116/IS110/IS902 C-terminal" evidence="2">
    <location>
        <begin position="278"/>
        <end position="362"/>
    </location>
</feature>
<dbReference type="eggNOG" id="COG3547">
    <property type="taxonomic scope" value="Bacteria"/>
</dbReference>
<dbReference type="GO" id="GO:0006313">
    <property type="term" value="P:DNA transposition"/>
    <property type="evidence" value="ECO:0007669"/>
    <property type="project" value="InterPro"/>
</dbReference>
<evidence type="ECO:0000259" key="1">
    <source>
        <dbReference type="Pfam" id="PF01548"/>
    </source>
</evidence>
<dbReference type="KEGG" id="tmr:Tmar_1540"/>
<evidence type="ECO:0000313" key="4">
    <source>
        <dbReference type="Proteomes" id="UP000008915"/>
    </source>
</evidence>
<reference evidence="4" key="2">
    <citation type="journal article" date="2010" name="Stand. Genomic Sci.">
        <title>Complete genome sequence of Thermaerobacter marianensis type strain (7p75aT).</title>
        <authorList>
            <person name="Han C."/>
            <person name="Gu W."/>
            <person name="Zhang X."/>
            <person name="Lapidus A."/>
            <person name="Nolan M."/>
            <person name="Copeland A."/>
            <person name="Lucas S."/>
            <person name="Glavina Del Rio T."/>
            <person name="Tice H."/>
            <person name="Cheng J."/>
            <person name="Tapia R."/>
            <person name="Goodwin L."/>
            <person name="Pitluck S."/>
            <person name="Pagani I."/>
            <person name="Ivanova N."/>
            <person name="Mavromatis K."/>
            <person name="Mikhailova N."/>
            <person name="Pati A."/>
            <person name="Chen A."/>
            <person name="Palaniappan K."/>
            <person name="Land M."/>
            <person name="Hauser L."/>
            <person name="Chang Y."/>
            <person name="Jeffries C."/>
            <person name="Schneider S."/>
            <person name="Rohde M."/>
            <person name="Goker M."/>
            <person name="Pukall R."/>
            <person name="Woyke T."/>
            <person name="Bristow J."/>
            <person name="Eisen J."/>
            <person name="Markowitz V."/>
            <person name="Hugenholtz P."/>
            <person name="Kyrpides N."/>
            <person name="Klenk H."/>
            <person name="Detter J."/>
        </authorList>
    </citation>
    <scope>NUCLEOTIDE SEQUENCE [LARGE SCALE GENOMIC DNA]</scope>
    <source>
        <strain evidence="4">ATCC 700841 / DSM 12885 / JCM 10246 / 7p75a</strain>
    </source>
</reference>
<protein>
    <submittedName>
        <fullName evidence="3">Transposase IS116/IS110/IS902 family protein</fullName>
    </submittedName>
</protein>
<dbReference type="PANTHER" id="PTHR33055:SF13">
    <property type="entry name" value="TRANSPOSASE"/>
    <property type="match status" value="1"/>
</dbReference>
<dbReference type="PANTHER" id="PTHR33055">
    <property type="entry name" value="TRANSPOSASE FOR INSERTION SEQUENCE ELEMENT IS1111A"/>
    <property type="match status" value="1"/>
</dbReference>
<dbReference type="Pfam" id="PF02371">
    <property type="entry name" value="Transposase_20"/>
    <property type="match status" value="1"/>
</dbReference>
<dbReference type="RefSeq" id="WP_013495953.1">
    <property type="nucleotide sequence ID" value="NC_014831.1"/>
</dbReference>
<sequence length="443" mass="49689">MKLYVGIDLALRGPHRAAVVDDRGTVVLPERRLRTDMRNLDALLEQLWQRFPEAEVQVVAEPTGTVWIPIARHCLRRGCRFALVAPQKVHDLRRFYRRHAKTDPLDALTLARMPLVDPEALFTSEVLDVRWLALRRGVKKEAKLARLVAEIKQSICAKVDLAVPGLAALVGDPASRLARALYGRSLDPQQVLAMGPEAFRDLVAGARRRPVSEGWFRRLWACYEAAAAFWGPGDLEAQDLTEDVAEDYAILDTLIAQLRQVRQRNLALYRALDPEGHVQSLPGVGKVLAPALLAGLPDPHRFPDSKAFRAYTGPIPRVDQSGIRRAKGTRSTKAGPAWLRRALYLAAEVARRQDPQLAQIYQRCLLEKGHHHSHAVCVVAVHLADRLYAVRRDGRPYVLRDAHGTPLDRQTARRLAQAYTVPDTVRRARRNREGQLGENVRVG</sequence>
<name>E6SGR6_THEM7</name>
<gene>
    <name evidence="3" type="ordered locus">Tmar_1540</name>
</gene>
<dbReference type="Pfam" id="PF01548">
    <property type="entry name" value="DEDD_Tnp_IS110"/>
    <property type="match status" value="1"/>
</dbReference>
<dbReference type="OrthoDB" id="9811278at2"/>
<evidence type="ECO:0000313" key="3">
    <source>
        <dbReference type="EMBL" id="ADU51650.1"/>
    </source>
</evidence>
<dbReference type="InterPro" id="IPR047650">
    <property type="entry name" value="Transpos_IS110"/>
</dbReference>